<sequence>MSQAAVQYLNPEGAAPAQGLYSHATRVRAGDLYFVAGQLAVGRDGAVAGVGDFEAQFDQVFGNLRDVLAGLGVDFNDVAKFTTYLVHSQDIPRFMRKRAELFPTLFAGKAYAPNTLLIVDRLVKEEFLIEVEAVVRARD</sequence>
<dbReference type="InterPro" id="IPR006175">
    <property type="entry name" value="YjgF/YER057c/UK114"/>
</dbReference>
<dbReference type="InterPro" id="IPR035959">
    <property type="entry name" value="RutC-like_sf"/>
</dbReference>
<dbReference type="SUPFAM" id="SSF55298">
    <property type="entry name" value="YjgF-like"/>
    <property type="match status" value="1"/>
</dbReference>
<evidence type="ECO:0008006" key="4">
    <source>
        <dbReference type="Google" id="ProtNLM"/>
    </source>
</evidence>
<organism evidence="2 3">
    <name type="scientific">Bordetella bronchiseptica 253</name>
    <dbReference type="NCBI Taxonomy" id="568707"/>
    <lineage>
        <taxon>Bacteria</taxon>
        <taxon>Pseudomonadati</taxon>
        <taxon>Pseudomonadota</taxon>
        <taxon>Betaproteobacteria</taxon>
        <taxon>Burkholderiales</taxon>
        <taxon>Alcaligenaceae</taxon>
        <taxon>Bordetella</taxon>
    </lineage>
</organism>
<dbReference type="Gene3D" id="3.30.1330.40">
    <property type="entry name" value="RutC-like"/>
    <property type="match status" value="1"/>
</dbReference>
<evidence type="ECO:0000313" key="2">
    <source>
        <dbReference type="EMBL" id="CCJ52450.1"/>
    </source>
</evidence>
<comment type="similarity">
    <text evidence="1">Belongs to the RutC family.</text>
</comment>
<dbReference type="PANTHER" id="PTHR11803:SF58">
    <property type="entry name" value="PROTEIN HMF1-RELATED"/>
    <property type="match status" value="1"/>
</dbReference>
<dbReference type="EMBL" id="HE965806">
    <property type="protein sequence ID" value="CCJ52450.1"/>
    <property type="molecule type" value="Genomic_DNA"/>
</dbReference>
<dbReference type="Pfam" id="PF01042">
    <property type="entry name" value="Ribonuc_L-PSP"/>
    <property type="match status" value="1"/>
</dbReference>
<dbReference type="GO" id="GO:0019239">
    <property type="term" value="F:deaminase activity"/>
    <property type="evidence" value="ECO:0007669"/>
    <property type="project" value="TreeGrafter"/>
</dbReference>
<gene>
    <name evidence="2" type="ORF">BN112_0532</name>
</gene>
<reference evidence="2 3" key="1">
    <citation type="journal article" date="2012" name="BMC Genomics">
        <title>Comparative genomics of the classical Bordetella subspecies: the evolution and exchange of virulence-associated diversity amongst closely related pathogens.</title>
        <authorList>
            <person name="Park J."/>
            <person name="Zhang Y."/>
            <person name="Buboltz A.M."/>
            <person name="Zhang X."/>
            <person name="Schuster S.C."/>
            <person name="Ahuja U."/>
            <person name="Liu M."/>
            <person name="Miller J.F."/>
            <person name="Sebaihia M."/>
            <person name="Bentley S.D."/>
            <person name="Parkhill J."/>
            <person name="Harvill E.T."/>
        </authorList>
    </citation>
    <scope>NUCLEOTIDE SEQUENCE [LARGE SCALE GENOMIC DNA]</scope>
    <source>
        <strain evidence="2 3">253</strain>
    </source>
</reference>
<dbReference type="RefSeq" id="WP_003811574.1">
    <property type="nucleotide sequence ID" value="NC_019382.1"/>
</dbReference>
<evidence type="ECO:0000256" key="1">
    <source>
        <dbReference type="ARBA" id="ARBA00010552"/>
    </source>
</evidence>
<proteinExistence type="inferred from homology"/>
<name>A0A0C6NZZ6_BORBO</name>
<dbReference type="Proteomes" id="UP000007564">
    <property type="component" value="Chromosome"/>
</dbReference>
<dbReference type="HOGENOM" id="CLU_100715_4_2_4"/>
<dbReference type="OrthoDB" id="9809792at2"/>
<dbReference type="PANTHER" id="PTHR11803">
    <property type="entry name" value="2-IMINOBUTANOATE/2-IMINOPROPANOATE DEAMINASE RIDA"/>
    <property type="match status" value="1"/>
</dbReference>
<dbReference type="GO" id="GO:0005829">
    <property type="term" value="C:cytosol"/>
    <property type="evidence" value="ECO:0007669"/>
    <property type="project" value="TreeGrafter"/>
</dbReference>
<dbReference type="GeneID" id="56478827"/>
<dbReference type="KEGG" id="bbh:BN112_0532"/>
<evidence type="ECO:0000313" key="3">
    <source>
        <dbReference type="Proteomes" id="UP000007564"/>
    </source>
</evidence>
<accession>A0A0C6NZZ6</accession>
<dbReference type="AlphaFoldDB" id="A0A0C6NZZ6"/>
<protein>
    <recommendedName>
        <fullName evidence="4">Translation initiation inhibitor</fullName>
    </recommendedName>
</protein>